<sequence>MTATTPNKVCWTVDDLEGLPDTSDRFEIISGDLHVTRAPHWKHQDVAGAIYAELLAWSKQTQLGKPVFTPGVIFSPTNAVIPDLIWVSNGRIETLMDDAGHLTGAPELVVEVLSRSQQDKDRDRKSKLKLYSVEGVQEYWIFDREQKMVEVFRRENGVLVKALTLYVRDTLTSPLLPDFSCGVESLFV</sequence>
<evidence type="ECO:0000313" key="3">
    <source>
        <dbReference type="Proteomes" id="UP000717364"/>
    </source>
</evidence>
<dbReference type="InterPro" id="IPR008538">
    <property type="entry name" value="Uma2"/>
</dbReference>
<protein>
    <submittedName>
        <fullName evidence="2">Uma2 family endonuclease</fullName>
    </submittedName>
</protein>
<dbReference type="EMBL" id="JADOES010000040">
    <property type="protein sequence ID" value="MBT9317179.1"/>
    <property type="molecule type" value="Genomic_DNA"/>
</dbReference>
<dbReference type="CDD" id="cd06260">
    <property type="entry name" value="DUF820-like"/>
    <property type="match status" value="1"/>
</dbReference>
<dbReference type="Pfam" id="PF05685">
    <property type="entry name" value="Uma2"/>
    <property type="match status" value="1"/>
</dbReference>
<evidence type="ECO:0000259" key="1">
    <source>
        <dbReference type="Pfam" id="PF05685"/>
    </source>
</evidence>
<comment type="caution">
    <text evidence="2">The sequence shown here is derived from an EMBL/GenBank/DDBJ whole genome shotgun (WGS) entry which is preliminary data.</text>
</comment>
<keyword evidence="3" id="KW-1185">Reference proteome</keyword>
<reference evidence="2" key="2">
    <citation type="journal article" date="2021" name="Mar. Drugs">
        <title>Genome Reduction and Secondary Metabolism of the Marine Sponge-Associated Cyanobacterium Leptothoe.</title>
        <authorList>
            <person name="Konstantinou D."/>
            <person name="Popin R.V."/>
            <person name="Fewer D.P."/>
            <person name="Sivonen K."/>
            <person name="Gkelis S."/>
        </authorList>
    </citation>
    <scope>NUCLEOTIDE SEQUENCE</scope>
    <source>
        <strain evidence="2">TAU-MAC 1115</strain>
    </source>
</reference>
<proteinExistence type="predicted"/>
<feature type="domain" description="Putative restriction endonuclease" evidence="1">
    <location>
        <begin position="14"/>
        <end position="183"/>
    </location>
</feature>
<dbReference type="Proteomes" id="UP000717364">
    <property type="component" value="Unassembled WGS sequence"/>
</dbReference>
<name>A0A947DIC8_9CYAN</name>
<evidence type="ECO:0000313" key="2">
    <source>
        <dbReference type="EMBL" id="MBT9317179.1"/>
    </source>
</evidence>
<keyword evidence="2" id="KW-0255">Endonuclease</keyword>
<keyword evidence="2" id="KW-0378">Hydrolase</keyword>
<accession>A0A947DIC8</accession>
<keyword evidence="2" id="KW-0540">Nuclease</keyword>
<reference evidence="2" key="1">
    <citation type="submission" date="2020-11" db="EMBL/GenBank/DDBJ databases">
        <authorList>
            <person name="Konstantinou D."/>
            <person name="Gkelis S."/>
            <person name="Popin R."/>
            <person name="Fewer D."/>
            <person name="Sivonen K."/>
        </authorList>
    </citation>
    <scope>NUCLEOTIDE SEQUENCE</scope>
    <source>
        <strain evidence="2">TAU-MAC 1115</strain>
    </source>
</reference>
<organism evidence="2 3">
    <name type="scientific">Leptothoe spongobia TAU-MAC 1115</name>
    <dbReference type="NCBI Taxonomy" id="1967444"/>
    <lineage>
        <taxon>Bacteria</taxon>
        <taxon>Bacillati</taxon>
        <taxon>Cyanobacteriota</taxon>
        <taxon>Cyanophyceae</taxon>
        <taxon>Nodosilineales</taxon>
        <taxon>Cymatolegaceae</taxon>
        <taxon>Leptothoe</taxon>
        <taxon>Leptothoe spongobia</taxon>
    </lineage>
</organism>
<dbReference type="Gene3D" id="3.90.1570.10">
    <property type="entry name" value="tt1808, chain A"/>
    <property type="match status" value="1"/>
</dbReference>
<dbReference type="GO" id="GO:0004519">
    <property type="term" value="F:endonuclease activity"/>
    <property type="evidence" value="ECO:0007669"/>
    <property type="project" value="UniProtKB-KW"/>
</dbReference>
<dbReference type="SUPFAM" id="SSF52980">
    <property type="entry name" value="Restriction endonuclease-like"/>
    <property type="match status" value="1"/>
</dbReference>
<dbReference type="InterPro" id="IPR011335">
    <property type="entry name" value="Restrct_endonuc-II-like"/>
</dbReference>
<dbReference type="RefSeq" id="WP_215610247.1">
    <property type="nucleotide sequence ID" value="NZ_JADOES010000040.1"/>
</dbReference>
<gene>
    <name evidence="2" type="ORF">IXB50_17285</name>
</gene>
<dbReference type="AlphaFoldDB" id="A0A947DIC8"/>
<dbReference type="PANTHER" id="PTHR34107:SF4">
    <property type="entry name" value="SLL1222 PROTEIN"/>
    <property type="match status" value="1"/>
</dbReference>
<dbReference type="PANTHER" id="PTHR34107">
    <property type="entry name" value="SLL0198 PROTEIN-RELATED"/>
    <property type="match status" value="1"/>
</dbReference>
<dbReference type="InterPro" id="IPR012296">
    <property type="entry name" value="Nuclease_put_TT1808"/>
</dbReference>